<keyword evidence="4 7" id="KW-0689">Ribosomal protein</keyword>
<dbReference type="HAMAP" id="MF_01306_B">
    <property type="entry name" value="Ribosomal_uS4_B"/>
    <property type="match status" value="1"/>
</dbReference>
<proteinExistence type="inferred from homology"/>
<protein>
    <recommendedName>
        <fullName evidence="6 7">Small ribosomal subunit protein uS4</fullName>
    </recommendedName>
</protein>
<reference evidence="12 14" key="1">
    <citation type="submission" date="2015-02" db="EMBL/GenBank/DDBJ databases">
        <title>Genome Sequencing of Rickettsiales.</title>
        <authorList>
            <person name="Daugherty S.C."/>
            <person name="Su Q."/>
            <person name="Abolude K."/>
            <person name="Beier-Sexton M."/>
            <person name="Carlyon J.A."/>
            <person name="Carter R."/>
            <person name="Day N.P."/>
            <person name="Dumler S.J."/>
            <person name="Dyachenko V."/>
            <person name="Godinez A."/>
            <person name="Kurtti T.J."/>
            <person name="Lichay M."/>
            <person name="Mullins K.E."/>
            <person name="Ott S."/>
            <person name="Pappas-Brown V."/>
            <person name="Paris D.H."/>
            <person name="Patel P."/>
            <person name="Richards A.L."/>
            <person name="Sadzewicz L."/>
            <person name="Sears K."/>
            <person name="Seidman D."/>
            <person name="Sengamalay N."/>
            <person name="Stenos J."/>
            <person name="Tallon L.J."/>
            <person name="Vincent G."/>
            <person name="Fraser C.M."/>
            <person name="Munderloh U."/>
            <person name="Dunning-Hotopp J.C."/>
        </authorList>
    </citation>
    <scope>NUCLEOTIDE SEQUENCE [LARGE SCALE GENOMIC DNA]</scope>
    <source>
        <strain evidence="12 14">Gilliam</strain>
    </source>
</reference>
<dbReference type="PATRIC" id="fig|1359184.3.peg.3313"/>
<evidence type="ECO:0000256" key="3">
    <source>
        <dbReference type="ARBA" id="ARBA00022884"/>
    </source>
</evidence>
<dbReference type="GO" id="GO:0015935">
    <property type="term" value="C:small ribosomal subunit"/>
    <property type="evidence" value="ECO:0007669"/>
    <property type="project" value="InterPro"/>
</dbReference>
<comment type="subunit">
    <text evidence="7">Part of the 30S ribosomal subunit. Contacts protein S5. The interaction surface between S4 and S5 is involved in control of translational fidelity.</text>
</comment>
<evidence type="ECO:0000313" key="12">
    <source>
        <dbReference type="EMBL" id="KJV53258.1"/>
    </source>
</evidence>
<dbReference type="PROSITE" id="PS00632">
    <property type="entry name" value="RIBOSOMAL_S4"/>
    <property type="match status" value="1"/>
</dbReference>
<dbReference type="SUPFAM" id="SSF55174">
    <property type="entry name" value="Alpha-L RNA-binding motif"/>
    <property type="match status" value="1"/>
</dbReference>
<dbReference type="SMART" id="SM01390">
    <property type="entry name" value="Ribosomal_S4"/>
    <property type="match status" value="1"/>
</dbReference>
<dbReference type="InterPro" id="IPR036986">
    <property type="entry name" value="S4_RNA-bd_sf"/>
</dbReference>
<reference evidence="13" key="3">
    <citation type="submission" date="2018-03" db="EMBL/GenBank/DDBJ databases">
        <authorList>
            <person name="Keele B.F."/>
        </authorList>
    </citation>
    <scope>NUCLEOTIDE SEQUENCE [LARGE SCALE GENOMIC DNA]</scope>
    <source>
        <strain evidence="13">Gilliam</strain>
    </source>
</reference>
<dbReference type="RefSeq" id="WP_047220456.1">
    <property type="nucleotide sequence ID" value="NZ_LS398551.1"/>
</dbReference>
<feature type="domain" description="RNA-binding S4" evidence="10">
    <location>
        <begin position="95"/>
        <end position="159"/>
    </location>
</feature>
<reference evidence="15" key="2">
    <citation type="submission" date="2018-03" db="EMBL/GenBank/DDBJ databases">
        <authorList>
            <person name="Batty M. E."/>
            <person name="Batty M E."/>
        </authorList>
    </citation>
    <scope>NUCLEOTIDE SEQUENCE [LARGE SCALE GENOMIC DNA]</scope>
    <source>
        <strain evidence="15">Gilliam</strain>
    </source>
</reference>
<organism evidence="12 14">
    <name type="scientific">Orientia tsutsugamushi str. Gilliam</name>
    <dbReference type="NCBI Taxonomy" id="1359184"/>
    <lineage>
        <taxon>Bacteria</taxon>
        <taxon>Pseudomonadati</taxon>
        <taxon>Pseudomonadota</taxon>
        <taxon>Alphaproteobacteria</taxon>
        <taxon>Rickettsiales</taxon>
        <taxon>Rickettsiaceae</taxon>
        <taxon>Rickettsieae</taxon>
        <taxon>Orientia</taxon>
    </lineage>
</organism>
<dbReference type="PANTHER" id="PTHR11831">
    <property type="entry name" value="30S 40S RIBOSOMAL PROTEIN"/>
    <property type="match status" value="1"/>
</dbReference>
<feature type="compositionally biased region" description="Polar residues" evidence="9">
    <location>
        <begin position="28"/>
        <end position="39"/>
    </location>
</feature>
<dbReference type="PROSITE" id="PS50889">
    <property type="entry name" value="S4"/>
    <property type="match status" value="1"/>
</dbReference>
<evidence type="ECO:0000256" key="8">
    <source>
        <dbReference type="RuleBase" id="RU003699"/>
    </source>
</evidence>
<sequence length="207" mass="23436">MTKVIKSKYKVSRRLGTSVWGHEKDAINNKNYKPGQQGNSSSVSKPSDYSKHLVAKQRLKSHYGRIPEKQFRNTFKIARKKSGNTAENLVGLLERRLDAVVYRLNIAPTIFAARQLVSHKHIKVNGKKINIASYMVKAGDSIELSEQAKQIPIVIGAISKKARRIPEYLAFDDEKFIGNFVRMPSSISEVPYPFDPQINLVVEYYSA</sequence>
<dbReference type="AlphaFoldDB" id="A0A0F3MBV4"/>
<evidence type="ECO:0000256" key="2">
    <source>
        <dbReference type="ARBA" id="ARBA00022730"/>
    </source>
</evidence>
<accession>A0A0F3MBV4</accession>
<evidence type="ECO:0000259" key="10">
    <source>
        <dbReference type="SMART" id="SM00363"/>
    </source>
</evidence>
<comment type="similarity">
    <text evidence="1 7 8">Belongs to the universal ribosomal protein uS4 family.</text>
</comment>
<comment type="function">
    <text evidence="7">One of the primary rRNA binding proteins, it binds directly to 16S rRNA where it nucleates assembly of the body of the 30S subunit.</text>
</comment>
<dbReference type="NCBIfam" id="NF003717">
    <property type="entry name" value="PRK05327.1"/>
    <property type="match status" value="1"/>
</dbReference>
<dbReference type="Pfam" id="PF00163">
    <property type="entry name" value="Ribosomal_S4"/>
    <property type="match status" value="1"/>
</dbReference>
<evidence type="ECO:0000256" key="4">
    <source>
        <dbReference type="ARBA" id="ARBA00022980"/>
    </source>
</evidence>
<dbReference type="InterPro" id="IPR018079">
    <property type="entry name" value="Ribosomal_uS4_CS"/>
</dbReference>
<feature type="region of interest" description="Disordered" evidence="9">
    <location>
        <begin position="26"/>
        <end position="49"/>
    </location>
</feature>
<evidence type="ECO:0000256" key="7">
    <source>
        <dbReference type="HAMAP-Rule" id="MF_01306"/>
    </source>
</evidence>
<evidence type="ECO:0000313" key="14">
    <source>
        <dbReference type="Proteomes" id="UP000033769"/>
    </source>
</evidence>
<dbReference type="InterPro" id="IPR005709">
    <property type="entry name" value="Ribosomal_uS4_bac-type"/>
</dbReference>
<feature type="domain" description="Small ribosomal subunit protein uS4 N-terminal" evidence="11">
    <location>
        <begin position="3"/>
        <end position="94"/>
    </location>
</feature>
<keyword evidence="3 7" id="KW-0694">RNA-binding</keyword>
<evidence type="ECO:0000256" key="5">
    <source>
        <dbReference type="ARBA" id="ARBA00023274"/>
    </source>
</evidence>
<dbReference type="Gene3D" id="1.10.1050.10">
    <property type="entry name" value="Ribosomal Protein S4 Delta 41, Chain A, domain 1"/>
    <property type="match status" value="1"/>
</dbReference>
<dbReference type="GO" id="GO:0042274">
    <property type="term" value="P:ribosomal small subunit biogenesis"/>
    <property type="evidence" value="ECO:0007669"/>
    <property type="project" value="TreeGrafter"/>
</dbReference>
<dbReference type="Proteomes" id="UP000033769">
    <property type="component" value="Unassembled WGS sequence"/>
</dbReference>
<dbReference type="NCBIfam" id="TIGR01017">
    <property type="entry name" value="rpsD_bact"/>
    <property type="match status" value="1"/>
</dbReference>
<keyword evidence="5 7" id="KW-0687">Ribonucleoprotein</keyword>
<keyword evidence="15" id="KW-1185">Reference proteome</keyword>
<dbReference type="InterPro" id="IPR022801">
    <property type="entry name" value="Ribosomal_uS4"/>
</dbReference>
<evidence type="ECO:0000259" key="11">
    <source>
        <dbReference type="SMART" id="SM01390"/>
    </source>
</evidence>
<dbReference type="EMBL" id="LS398551">
    <property type="protein sequence ID" value="SPR12379.1"/>
    <property type="molecule type" value="Genomic_DNA"/>
</dbReference>
<dbReference type="GO" id="GO:0019843">
    <property type="term" value="F:rRNA binding"/>
    <property type="evidence" value="ECO:0007669"/>
    <property type="project" value="UniProtKB-UniRule"/>
</dbReference>
<name>A0A0F3MBV4_ORITS</name>
<evidence type="ECO:0000256" key="9">
    <source>
        <dbReference type="SAM" id="MobiDB-lite"/>
    </source>
</evidence>
<evidence type="ECO:0000256" key="1">
    <source>
        <dbReference type="ARBA" id="ARBA00007465"/>
    </source>
</evidence>
<dbReference type="EMBL" id="LANO01000010">
    <property type="protein sequence ID" value="KJV53258.1"/>
    <property type="molecule type" value="Genomic_DNA"/>
</dbReference>
<dbReference type="InterPro" id="IPR001912">
    <property type="entry name" value="Ribosomal_uS4_N"/>
</dbReference>
<dbReference type="FunFam" id="3.10.290.10:FF:000001">
    <property type="entry name" value="30S ribosomal protein S4"/>
    <property type="match status" value="1"/>
</dbReference>
<dbReference type="GO" id="GO:0003735">
    <property type="term" value="F:structural constituent of ribosome"/>
    <property type="evidence" value="ECO:0007669"/>
    <property type="project" value="InterPro"/>
</dbReference>
<evidence type="ECO:0000256" key="6">
    <source>
        <dbReference type="ARBA" id="ARBA00035254"/>
    </source>
</evidence>
<dbReference type="PANTHER" id="PTHR11831:SF4">
    <property type="entry name" value="SMALL RIBOSOMAL SUBUNIT PROTEIN US4M"/>
    <property type="match status" value="1"/>
</dbReference>
<dbReference type="SMART" id="SM00363">
    <property type="entry name" value="S4"/>
    <property type="match status" value="1"/>
</dbReference>
<dbReference type="InterPro" id="IPR002942">
    <property type="entry name" value="S4_RNA-bd"/>
</dbReference>
<dbReference type="Gene3D" id="3.10.290.10">
    <property type="entry name" value="RNA-binding S4 domain"/>
    <property type="match status" value="1"/>
</dbReference>
<comment type="function">
    <text evidence="7">With S5 and S12 plays an important role in translational accuracy.</text>
</comment>
<evidence type="ECO:0000313" key="15">
    <source>
        <dbReference type="Proteomes" id="UP000244959"/>
    </source>
</evidence>
<gene>
    <name evidence="7 12" type="primary">rpsD</name>
    <name evidence="13" type="ORF">GILLIAM_02494</name>
    <name evidence="12" type="ORF">OTSGILL_0906</name>
</gene>
<dbReference type="Pfam" id="PF01479">
    <property type="entry name" value="S4"/>
    <property type="match status" value="1"/>
</dbReference>
<dbReference type="GO" id="GO:0006412">
    <property type="term" value="P:translation"/>
    <property type="evidence" value="ECO:0007669"/>
    <property type="project" value="UniProtKB-UniRule"/>
</dbReference>
<dbReference type="Proteomes" id="UP000244959">
    <property type="component" value="Chromosome I"/>
</dbReference>
<evidence type="ECO:0000313" key="13">
    <source>
        <dbReference type="EMBL" id="SPR12379.1"/>
    </source>
</evidence>
<keyword evidence="2 7" id="KW-0699">rRNA-binding</keyword>
<dbReference type="CDD" id="cd00165">
    <property type="entry name" value="S4"/>
    <property type="match status" value="1"/>
</dbReference>